<protein>
    <submittedName>
        <fullName evidence="1">Uncharacterized protein</fullName>
    </submittedName>
</protein>
<proteinExistence type="predicted"/>
<reference evidence="1" key="2">
    <citation type="submission" date="2021-02" db="EMBL/GenBank/DDBJ databases">
        <authorList>
            <person name="Kimball J.A."/>
            <person name="Haas M.W."/>
            <person name="Macchietto M."/>
            <person name="Kono T."/>
            <person name="Duquette J."/>
            <person name="Shao M."/>
        </authorList>
    </citation>
    <scope>NUCLEOTIDE SEQUENCE</scope>
    <source>
        <tissue evidence="1">Fresh leaf tissue</tissue>
    </source>
</reference>
<dbReference type="InterPro" id="IPR040411">
    <property type="entry name" value="At5g23160-like"/>
</dbReference>
<keyword evidence="2" id="KW-1185">Reference proteome</keyword>
<evidence type="ECO:0000313" key="2">
    <source>
        <dbReference type="Proteomes" id="UP000729402"/>
    </source>
</evidence>
<dbReference type="PANTHER" id="PTHR34379">
    <property type="entry name" value="OS07G0553800 PROTEIN"/>
    <property type="match status" value="1"/>
</dbReference>
<reference evidence="1" key="1">
    <citation type="journal article" date="2021" name="bioRxiv">
        <title>Whole Genome Assembly and Annotation of Northern Wild Rice, Zizania palustris L., Supports a Whole Genome Duplication in the Zizania Genus.</title>
        <authorList>
            <person name="Haas M."/>
            <person name="Kono T."/>
            <person name="Macchietto M."/>
            <person name="Millas R."/>
            <person name="McGilp L."/>
            <person name="Shao M."/>
            <person name="Duquette J."/>
            <person name="Hirsch C.N."/>
            <person name="Kimball J."/>
        </authorList>
    </citation>
    <scope>NUCLEOTIDE SEQUENCE</scope>
    <source>
        <tissue evidence="1">Fresh leaf tissue</tissue>
    </source>
</reference>
<dbReference type="AlphaFoldDB" id="A0A8J5VPQ8"/>
<dbReference type="PANTHER" id="PTHR34379:SF6">
    <property type="entry name" value="PROTEIN 3F"/>
    <property type="match status" value="1"/>
</dbReference>
<name>A0A8J5VPQ8_ZIZPA</name>
<gene>
    <name evidence="1" type="ORF">GUJ93_ZPchr0007g5970</name>
</gene>
<accession>A0A8J5VPQ8</accession>
<dbReference type="OrthoDB" id="695412at2759"/>
<dbReference type="Proteomes" id="UP000729402">
    <property type="component" value="Unassembled WGS sequence"/>
</dbReference>
<comment type="caution">
    <text evidence="1">The sequence shown here is derived from an EMBL/GenBank/DDBJ whole genome shotgun (WGS) entry which is preliminary data.</text>
</comment>
<dbReference type="EMBL" id="JAAALK010000282">
    <property type="protein sequence ID" value="KAG8080162.1"/>
    <property type="molecule type" value="Genomic_DNA"/>
</dbReference>
<organism evidence="1 2">
    <name type="scientific">Zizania palustris</name>
    <name type="common">Northern wild rice</name>
    <dbReference type="NCBI Taxonomy" id="103762"/>
    <lineage>
        <taxon>Eukaryota</taxon>
        <taxon>Viridiplantae</taxon>
        <taxon>Streptophyta</taxon>
        <taxon>Embryophyta</taxon>
        <taxon>Tracheophyta</taxon>
        <taxon>Spermatophyta</taxon>
        <taxon>Magnoliopsida</taxon>
        <taxon>Liliopsida</taxon>
        <taxon>Poales</taxon>
        <taxon>Poaceae</taxon>
        <taxon>BOP clade</taxon>
        <taxon>Oryzoideae</taxon>
        <taxon>Oryzeae</taxon>
        <taxon>Zizaniinae</taxon>
        <taxon>Zizania</taxon>
    </lineage>
</organism>
<sequence>MPRGDRSGGRRRRRRARTAVLVCLVMVLLCGRVGATVLASAAFYLFRRRWPATAAESESAVVDVTASPVHDVPSASEQETMKRKVVMDGFLARNRKK</sequence>
<evidence type="ECO:0000313" key="1">
    <source>
        <dbReference type="EMBL" id="KAG8080162.1"/>
    </source>
</evidence>